<feature type="binding site" evidence="13">
    <location>
        <position position="65"/>
    </location>
    <ligand>
        <name>substrate</name>
    </ligand>
</feature>
<dbReference type="PIRSF" id="PIRSF000164">
    <property type="entry name" value="DHO_oxidase"/>
    <property type="match status" value="1"/>
</dbReference>
<comment type="subunit">
    <text evidence="5 13">Monomer.</text>
</comment>
<dbReference type="GO" id="GO:0044205">
    <property type="term" value="P:'de novo' UMP biosynthetic process"/>
    <property type="evidence" value="ECO:0007669"/>
    <property type="project" value="UniProtKB-UniRule"/>
</dbReference>
<dbReference type="InterPro" id="IPR013785">
    <property type="entry name" value="Aldolase_TIM"/>
</dbReference>
<feature type="binding site" evidence="13">
    <location>
        <begin position="110"/>
        <end position="114"/>
    </location>
    <ligand>
        <name>substrate</name>
    </ligand>
</feature>
<evidence type="ECO:0000256" key="11">
    <source>
        <dbReference type="ARBA" id="ARBA00023136"/>
    </source>
</evidence>
<gene>
    <name evidence="13 15" type="primary">pyrD</name>
    <name evidence="15" type="ORF">J0A66_03955</name>
</gene>
<evidence type="ECO:0000256" key="9">
    <source>
        <dbReference type="ARBA" id="ARBA00022975"/>
    </source>
</evidence>
<evidence type="ECO:0000256" key="13">
    <source>
        <dbReference type="HAMAP-Rule" id="MF_00225"/>
    </source>
</evidence>
<keyword evidence="11 13" id="KW-0472">Membrane</keyword>
<feature type="binding site" evidence="13">
    <location>
        <position position="267"/>
    </location>
    <ligand>
        <name>FMN</name>
        <dbReference type="ChEBI" id="CHEBI:58210"/>
    </ligand>
</feature>
<feature type="binding site" evidence="13">
    <location>
        <position position="85"/>
    </location>
    <ligand>
        <name>FMN</name>
        <dbReference type="ChEBI" id="CHEBI:58210"/>
    </ligand>
</feature>
<proteinExistence type="inferred from homology"/>
<dbReference type="RefSeq" id="WP_206572832.1">
    <property type="nucleotide sequence ID" value="NZ_JAFKCV010000002.1"/>
</dbReference>
<dbReference type="EMBL" id="JAFKCV010000002">
    <property type="protein sequence ID" value="MBN7824376.1"/>
    <property type="molecule type" value="Genomic_DNA"/>
</dbReference>
<keyword evidence="8 13" id="KW-0288">FMN</keyword>
<dbReference type="InterPro" id="IPR012135">
    <property type="entry name" value="Dihydroorotate_DH_1_2"/>
</dbReference>
<dbReference type="NCBIfam" id="NF003646">
    <property type="entry name" value="PRK05286.1-4"/>
    <property type="match status" value="1"/>
</dbReference>
<dbReference type="PROSITE" id="PS00911">
    <property type="entry name" value="DHODEHASE_1"/>
    <property type="match status" value="1"/>
</dbReference>
<dbReference type="Gene3D" id="3.20.20.70">
    <property type="entry name" value="Aldolase class I"/>
    <property type="match status" value="1"/>
</dbReference>
<dbReference type="PANTHER" id="PTHR48109:SF4">
    <property type="entry name" value="DIHYDROOROTATE DEHYDROGENASE (QUINONE), MITOCHONDRIAL"/>
    <property type="match status" value="1"/>
</dbReference>
<evidence type="ECO:0000256" key="5">
    <source>
        <dbReference type="ARBA" id="ARBA00011245"/>
    </source>
</evidence>
<evidence type="ECO:0000256" key="4">
    <source>
        <dbReference type="ARBA" id="ARBA00005359"/>
    </source>
</evidence>
<dbReference type="NCBIfam" id="NF003644">
    <property type="entry name" value="PRK05286.1-1"/>
    <property type="match status" value="1"/>
</dbReference>
<feature type="active site" description="Nucleophile" evidence="13">
    <location>
        <position position="174"/>
    </location>
</feature>
<dbReference type="GO" id="GO:0005886">
    <property type="term" value="C:plasma membrane"/>
    <property type="evidence" value="ECO:0007669"/>
    <property type="project" value="UniProtKB-SubCell"/>
</dbReference>
<dbReference type="InterPro" id="IPR001295">
    <property type="entry name" value="Dihydroorotate_DH_CS"/>
</dbReference>
<feature type="binding site" evidence="13">
    <location>
        <position position="216"/>
    </location>
    <ligand>
        <name>FMN</name>
        <dbReference type="ChEBI" id="CHEBI:58210"/>
    </ligand>
</feature>
<comment type="function">
    <text evidence="1 13">Catalyzes the conversion of dihydroorotate to orotate with quinone as electron acceptor.</text>
</comment>
<accession>A0A939DM58</accession>
<dbReference type="NCBIfam" id="NF003645">
    <property type="entry name" value="PRK05286.1-2"/>
    <property type="match status" value="1"/>
</dbReference>
<dbReference type="InterPro" id="IPR050074">
    <property type="entry name" value="DHO_dehydrogenase"/>
</dbReference>
<dbReference type="EC" id="1.3.5.2" evidence="13"/>
<evidence type="ECO:0000256" key="7">
    <source>
        <dbReference type="ARBA" id="ARBA00022630"/>
    </source>
</evidence>
<evidence type="ECO:0000259" key="14">
    <source>
        <dbReference type="Pfam" id="PF01180"/>
    </source>
</evidence>
<dbReference type="GO" id="GO:0106430">
    <property type="term" value="F:dihydroorotate dehydrogenase (quinone) activity"/>
    <property type="evidence" value="ECO:0007669"/>
    <property type="project" value="UniProtKB-EC"/>
</dbReference>
<keyword evidence="6 13" id="KW-1003">Cell membrane</keyword>
<dbReference type="GO" id="GO:0005737">
    <property type="term" value="C:cytoplasm"/>
    <property type="evidence" value="ECO:0007669"/>
    <property type="project" value="InterPro"/>
</dbReference>
<feature type="binding site" evidence="13">
    <location>
        <begin position="317"/>
        <end position="318"/>
    </location>
    <ligand>
        <name>FMN</name>
        <dbReference type="ChEBI" id="CHEBI:58210"/>
    </ligand>
</feature>
<protein>
    <recommendedName>
        <fullName evidence="13">Dihydroorotate dehydrogenase (quinone)</fullName>
        <ecNumber evidence="13">1.3.5.2</ecNumber>
    </recommendedName>
    <alternativeName>
        <fullName evidence="13">DHOdehase</fullName>
        <shortName evidence="13">DHOD</shortName>
        <shortName evidence="13">DHODase</shortName>
    </alternativeName>
    <alternativeName>
        <fullName evidence="13">Dihydroorotate oxidase</fullName>
    </alternativeName>
</protein>
<evidence type="ECO:0000256" key="6">
    <source>
        <dbReference type="ARBA" id="ARBA00022475"/>
    </source>
</evidence>
<feature type="binding site" evidence="13">
    <location>
        <position position="176"/>
    </location>
    <ligand>
        <name>substrate</name>
    </ligand>
</feature>
<dbReference type="Proteomes" id="UP000664654">
    <property type="component" value="Unassembled WGS sequence"/>
</dbReference>
<name>A0A939DM58_9ALTE</name>
<keyword evidence="16" id="KW-1185">Reference proteome</keyword>
<comment type="similarity">
    <text evidence="4 13">Belongs to the dihydroorotate dehydrogenase family. Type 2 subfamily.</text>
</comment>
<evidence type="ECO:0000256" key="12">
    <source>
        <dbReference type="ARBA" id="ARBA00048639"/>
    </source>
</evidence>
<comment type="caution">
    <text evidence="15">The sequence shown here is derived from an EMBL/GenBank/DDBJ whole genome shotgun (WGS) entry which is preliminary data.</text>
</comment>
<dbReference type="NCBIfam" id="TIGR01036">
    <property type="entry name" value="pyrD_sub2"/>
    <property type="match status" value="1"/>
</dbReference>
<dbReference type="GO" id="GO:0006207">
    <property type="term" value="P:'de novo' pyrimidine nucleobase biosynthetic process"/>
    <property type="evidence" value="ECO:0007669"/>
    <property type="project" value="UniProtKB-UniRule"/>
</dbReference>
<dbReference type="InterPro" id="IPR005719">
    <property type="entry name" value="Dihydroorotate_DH_2"/>
</dbReference>
<dbReference type="PANTHER" id="PTHR48109">
    <property type="entry name" value="DIHYDROOROTATE DEHYDROGENASE (QUINONE), MITOCHONDRIAL-RELATED"/>
    <property type="match status" value="1"/>
</dbReference>
<sequence>MYSVLRNLLFSLDAERSHDLSLKFLQASQHNLLKRLYAQSLPDKPVEIFGLRFKNPLGLAAGLDKNGECIDAFAAMGFGFIEVGTVTPRPQPGNEKPRLFRLPESAAIINRMGFNNKGVDYLVERVRDAEYQGVLGINIGKNKTTAEENALDDYLICLDKVYAHAGYVTINISSPNTPGLRNLQYGEALDSLLRGLKQAQQRLSDQHGRYVPILVKIAPDLKDEEIVDIARSLTQAGMDGVIATNTTLDRSKVTGQPHAEEAGGLSGSPLTQASLLVTQKLSKALDGAMPIVGVGGIDSAVTAKARIAAGSPLIQIYSSLIYQGPKLIREIVEAL</sequence>
<dbReference type="CDD" id="cd04738">
    <property type="entry name" value="DHOD_2_like"/>
    <property type="match status" value="1"/>
</dbReference>
<evidence type="ECO:0000256" key="8">
    <source>
        <dbReference type="ARBA" id="ARBA00022643"/>
    </source>
</evidence>
<feature type="domain" description="Dihydroorotate dehydrogenase catalytic" evidence="14">
    <location>
        <begin position="46"/>
        <end position="334"/>
    </location>
</feature>
<keyword evidence="10 13" id="KW-0560">Oxidoreductase</keyword>
<feature type="binding site" evidence="13">
    <location>
        <begin position="61"/>
        <end position="65"/>
    </location>
    <ligand>
        <name>FMN</name>
        <dbReference type="ChEBI" id="CHEBI:58210"/>
    </ligand>
</feature>
<feature type="binding site" evidence="13">
    <location>
        <begin position="245"/>
        <end position="246"/>
    </location>
    <ligand>
        <name>substrate</name>
    </ligand>
</feature>
<feature type="binding site" evidence="13">
    <location>
        <position position="296"/>
    </location>
    <ligand>
        <name>FMN</name>
        <dbReference type="ChEBI" id="CHEBI:58210"/>
    </ligand>
</feature>
<evidence type="ECO:0000313" key="15">
    <source>
        <dbReference type="EMBL" id="MBN7824376.1"/>
    </source>
</evidence>
<feature type="binding site" evidence="13">
    <location>
        <position position="244"/>
    </location>
    <ligand>
        <name>FMN</name>
        <dbReference type="ChEBI" id="CHEBI:58210"/>
    </ligand>
</feature>
<feature type="binding site" evidence="13">
    <location>
        <position position="171"/>
    </location>
    <ligand>
        <name>substrate</name>
    </ligand>
</feature>
<dbReference type="HAMAP" id="MF_00225">
    <property type="entry name" value="DHO_dh_type2"/>
    <property type="match status" value="1"/>
</dbReference>
<dbReference type="InterPro" id="IPR005720">
    <property type="entry name" value="Dihydroorotate_DH_cat"/>
</dbReference>
<reference evidence="15" key="1">
    <citation type="submission" date="2021-03" db="EMBL/GenBank/DDBJ databases">
        <title>novel species isolated from a fishpond in China.</title>
        <authorList>
            <person name="Lu H."/>
            <person name="Cai Z."/>
        </authorList>
    </citation>
    <scope>NUCLEOTIDE SEQUENCE</scope>
    <source>
        <strain evidence="15">JCM 30855</strain>
    </source>
</reference>
<keyword evidence="7 13" id="KW-0285">Flavoprotein</keyword>
<dbReference type="AlphaFoldDB" id="A0A939DM58"/>
<feature type="binding site" evidence="13">
    <location>
        <position position="138"/>
    </location>
    <ligand>
        <name>FMN</name>
        <dbReference type="ChEBI" id="CHEBI:58210"/>
    </ligand>
</feature>
<keyword evidence="9 13" id="KW-0665">Pyrimidine biosynthesis</keyword>
<dbReference type="SUPFAM" id="SSF51395">
    <property type="entry name" value="FMN-linked oxidoreductases"/>
    <property type="match status" value="1"/>
</dbReference>
<dbReference type="FunFam" id="3.20.20.70:FF:000028">
    <property type="entry name" value="Dihydroorotate dehydrogenase (quinone)"/>
    <property type="match status" value="1"/>
</dbReference>
<dbReference type="Pfam" id="PF01180">
    <property type="entry name" value="DHO_dh"/>
    <property type="match status" value="1"/>
</dbReference>
<organism evidence="15 16">
    <name type="scientific">Bowmanella dokdonensis</name>
    <dbReference type="NCBI Taxonomy" id="751969"/>
    <lineage>
        <taxon>Bacteria</taxon>
        <taxon>Pseudomonadati</taxon>
        <taxon>Pseudomonadota</taxon>
        <taxon>Gammaproteobacteria</taxon>
        <taxon>Alteromonadales</taxon>
        <taxon>Alteromonadaceae</taxon>
        <taxon>Bowmanella</taxon>
    </lineage>
</organism>
<evidence type="ECO:0000256" key="2">
    <source>
        <dbReference type="ARBA" id="ARBA00004202"/>
    </source>
</evidence>
<evidence type="ECO:0000313" key="16">
    <source>
        <dbReference type="Proteomes" id="UP000664654"/>
    </source>
</evidence>
<comment type="pathway">
    <text evidence="3 13">Pyrimidine metabolism; UMP biosynthesis via de novo pathway; orotate from (S)-dihydroorotate (quinone route): step 1/1.</text>
</comment>
<comment type="catalytic activity">
    <reaction evidence="12 13">
        <text>(S)-dihydroorotate + a quinone = orotate + a quinol</text>
        <dbReference type="Rhea" id="RHEA:30187"/>
        <dbReference type="ChEBI" id="CHEBI:24646"/>
        <dbReference type="ChEBI" id="CHEBI:30839"/>
        <dbReference type="ChEBI" id="CHEBI:30864"/>
        <dbReference type="ChEBI" id="CHEBI:132124"/>
        <dbReference type="EC" id="1.3.5.2"/>
    </reaction>
</comment>
<dbReference type="NCBIfam" id="NF003652">
    <property type="entry name" value="PRK05286.2-5"/>
    <property type="match status" value="1"/>
</dbReference>
<evidence type="ECO:0000256" key="3">
    <source>
        <dbReference type="ARBA" id="ARBA00005161"/>
    </source>
</evidence>
<evidence type="ECO:0000256" key="10">
    <source>
        <dbReference type="ARBA" id="ARBA00023002"/>
    </source>
</evidence>
<feature type="binding site" evidence="13">
    <location>
        <position position="171"/>
    </location>
    <ligand>
        <name>FMN</name>
        <dbReference type="ChEBI" id="CHEBI:58210"/>
    </ligand>
</feature>
<comment type="cofactor">
    <cofactor evidence="13">
        <name>FMN</name>
        <dbReference type="ChEBI" id="CHEBI:58210"/>
    </cofactor>
    <text evidence="13">Binds 1 FMN per subunit.</text>
</comment>
<evidence type="ECO:0000256" key="1">
    <source>
        <dbReference type="ARBA" id="ARBA00003125"/>
    </source>
</evidence>
<comment type="subcellular location">
    <subcellularLocation>
        <location evidence="2 13">Cell membrane</location>
        <topology evidence="2 13">Peripheral membrane protein</topology>
    </subcellularLocation>
</comment>